<proteinExistence type="inferred from homology"/>
<keyword evidence="6 9" id="KW-0408">Iron</keyword>
<keyword evidence="10" id="KW-0575">Peroxidase</keyword>
<dbReference type="GO" id="GO:0020037">
    <property type="term" value="F:heme binding"/>
    <property type="evidence" value="ECO:0007669"/>
    <property type="project" value="InterPro"/>
</dbReference>
<accession>M2Z2W0</accession>
<dbReference type="PROSITE" id="PS00086">
    <property type="entry name" value="CYTOCHROME_P450"/>
    <property type="match status" value="1"/>
</dbReference>
<comment type="pathway">
    <text evidence="1">Antibiotic biosynthesis; vancomycin biosynthesis.</text>
</comment>
<dbReference type="PANTHER" id="PTHR46696">
    <property type="entry name" value="P450, PUTATIVE (EUROFUNG)-RELATED"/>
    <property type="match status" value="1"/>
</dbReference>
<dbReference type="PANTHER" id="PTHR46696:SF1">
    <property type="entry name" value="CYTOCHROME P450 YJIB-RELATED"/>
    <property type="match status" value="1"/>
</dbReference>
<dbReference type="GO" id="GO:0005506">
    <property type="term" value="F:iron ion binding"/>
    <property type="evidence" value="ECO:0007669"/>
    <property type="project" value="InterPro"/>
</dbReference>
<dbReference type="Pfam" id="PF00067">
    <property type="entry name" value="p450"/>
    <property type="match status" value="1"/>
</dbReference>
<dbReference type="EMBL" id="AOHO01000068">
    <property type="protein sequence ID" value="EME54954.1"/>
    <property type="molecule type" value="Genomic_DNA"/>
</dbReference>
<dbReference type="PATRIC" id="fig|1284240.4.peg.5208"/>
<dbReference type="GO" id="GO:0016705">
    <property type="term" value="F:oxidoreductase activity, acting on paired donors, with incorporation or reduction of molecular oxygen"/>
    <property type="evidence" value="ECO:0007669"/>
    <property type="project" value="InterPro"/>
</dbReference>
<evidence type="ECO:0000256" key="5">
    <source>
        <dbReference type="ARBA" id="ARBA00023002"/>
    </source>
</evidence>
<dbReference type="Proteomes" id="UP000054226">
    <property type="component" value="Unassembled WGS sequence"/>
</dbReference>
<dbReference type="FunFam" id="1.10.630.10:FF:000018">
    <property type="entry name" value="Cytochrome P450 monooxygenase"/>
    <property type="match status" value="1"/>
</dbReference>
<evidence type="ECO:0000256" key="3">
    <source>
        <dbReference type="ARBA" id="ARBA00022617"/>
    </source>
</evidence>
<name>M2Z2W0_9PSEU</name>
<dbReference type="InterPro" id="IPR002397">
    <property type="entry name" value="Cyt_P450_B"/>
</dbReference>
<evidence type="ECO:0000256" key="4">
    <source>
        <dbReference type="ARBA" id="ARBA00022723"/>
    </source>
</evidence>
<evidence type="ECO:0000256" key="2">
    <source>
        <dbReference type="ARBA" id="ARBA00010617"/>
    </source>
</evidence>
<dbReference type="Gene3D" id="1.10.630.10">
    <property type="entry name" value="Cytochrome P450"/>
    <property type="match status" value="1"/>
</dbReference>
<protein>
    <submittedName>
        <fullName evidence="10">Peroxidase</fullName>
    </submittedName>
</protein>
<keyword evidence="7 9" id="KW-0503">Monooxygenase</keyword>
<dbReference type="PRINTS" id="PR00359">
    <property type="entry name" value="BP450"/>
</dbReference>
<dbReference type="InterPro" id="IPR036396">
    <property type="entry name" value="Cyt_P450_sf"/>
</dbReference>
<keyword evidence="4 9" id="KW-0479">Metal-binding</keyword>
<evidence type="ECO:0000313" key="11">
    <source>
        <dbReference type="Proteomes" id="UP000054226"/>
    </source>
</evidence>
<dbReference type="GO" id="GO:0004497">
    <property type="term" value="F:monooxygenase activity"/>
    <property type="evidence" value="ECO:0007669"/>
    <property type="project" value="UniProtKB-KW"/>
</dbReference>
<evidence type="ECO:0000256" key="1">
    <source>
        <dbReference type="ARBA" id="ARBA00004660"/>
    </source>
</evidence>
<sequence length="367" mass="40919">MPSGEQVWLVTRYDDVRQGLADPRLSNDQTRLKIQRPFAALPSKVESALTTDMLNVDPPVHTRLRSVIAEAFTQQKANAMRGTLQRICDQLLEELAAREIVDVVSDYAGAFATRATAALLGIPAEYSQPFHQWGNEIASTILKKNNDDELLRPAADMHDFGRRLIDHKRREPQDDLLSRLVLAHDSDELSWEELASMINLLLIAGREGPANMIGTGIHLLLTHPRELARLRARPELIETAVEEFLRFEAPLGLAIYRSADEPITLSGVTIPAGEPILFSLLSTGRDPERFEDADDLDVGRTAKQHLGFGWGRHYCLGAPLGRLEVQTAIGSLVRKFPELRPAEPGEEARWNPSVITRGLVSLRVRTK</sequence>
<dbReference type="CDD" id="cd11029">
    <property type="entry name" value="CYP107-like"/>
    <property type="match status" value="1"/>
</dbReference>
<dbReference type="RefSeq" id="WP_007032952.1">
    <property type="nucleotide sequence ID" value="NZ_AOHO01000068.1"/>
</dbReference>
<evidence type="ECO:0000256" key="7">
    <source>
        <dbReference type="ARBA" id="ARBA00023033"/>
    </source>
</evidence>
<evidence type="ECO:0000256" key="8">
    <source>
        <dbReference type="ARBA" id="ARBA00055433"/>
    </source>
</evidence>
<dbReference type="GO" id="GO:0004601">
    <property type="term" value="F:peroxidase activity"/>
    <property type="evidence" value="ECO:0007669"/>
    <property type="project" value="UniProtKB-KW"/>
</dbReference>
<dbReference type="SUPFAM" id="SSF48264">
    <property type="entry name" value="Cytochrome P450"/>
    <property type="match status" value="1"/>
</dbReference>
<keyword evidence="3 9" id="KW-0349">Heme</keyword>
<organism evidence="10 11">
    <name type="scientific">Amycolatopsis decaplanina DSM 44594</name>
    <dbReference type="NCBI Taxonomy" id="1284240"/>
    <lineage>
        <taxon>Bacteria</taxon>
        <taxon>Bacillati</taxon>
        <taxon>Actinomycetota</taxon>
        <taxon>Actinomycetes</taxon>
        <taxon>Pseudonocardiales</taxon>
        <taxon>Pseudonocardiaceae</taxon>
        <taxon>Amycolatopsis</taxon>
    </lineage>
</organism>
<evidence type="ECO:0000256" key="9">
    <source>
        <dbReference type="RuleBase" id="RU000461"/>
    </source>
</evidence>
<comment type="caution">
    <text evidence="10">The sequence shown here is derived from an EMBL/GenBank/DDBJ whole genome shotgun (WGS) entry which is preliminary data.</text>
</comment>
<dbReference type="InterPro" id="IPR001128">
    <property type="entry name" value="Cyt_P450"/>
</dbReference>
<keyword evidence="5 9" id="KW-0560">Oxidoreductase</keyword>
<gene>
    <name evidence="10" type="ORF">H074_25637</name>
</gene>
<keyword evidence="11" id="KW-1185">Reference proteome</keyword>
<evidence type="ECO:0000256" key="6">
    <source>
        <dbReference type="ARBA" id="ARBA00023004"/>
    </source>
</evidence>
<dbReference type="OrthoDB" id="9764248at2"/>
<comment type="function">
    <text evidence="8">Involved in the coupling of aromatic side chains of the heptapeptide of vancomycin.</text>
</comment>
<dbReference type="InterPro" id="IPR017972">
    <property type="entry name" value="Cyt_P450_CS"/>
</dbReference>
<reference evidence="10 11" key="1">
    <citation type="journal article" date="2013" name="Genome Announc.">
        <title>Draft Genome Sequence of Amycolatopsis decaplanina Strain DSM 44594T.</title>
        <authorList>
            <person name="Kaur N."/>
            <person name="Kumar S."/>
            <person name="Bala M."/>
            <person name="Raghava G.P."/>
            <person name="Mayilraj S."/>
        </authorList>
    </citation>
    <scope>NUCLEOTIDE SEQUENCE [LARGE SCALE GENOMIC DNA]</scope>
    <source>
        <strain evidence="10 11">DSM 44594</strain>
    </source>
</reference>
<comment type="similarity">
    <text evidence="2 9">Belongs to the cytochrome P450 family.</text>
</comment>
<dbReference type="AlphaFoldDB" id="M2Z2W0"/>
<evidence type="ECO:0000313" key="10">
    <source>
        <dbReference type="EMBL" id="EME54954.1"/>
    </source>
</evidence>